<evidence type="ECO:0000313" key="1">
    <source>
        <dbReference type="EMBL" id="SUZ72313.1"/>
    </source>
</evidence>
<sequence length="74" mass="8232">MLLNFNILDSLPNALVNVFPRCSFFAIDSQLRSQGGTFGDLTKEEAPQISVYEPFSRLKLAEGVGFEPTMRLPP</sequence>
<protein>
    <submittedName>
        <fullName evidence="1">Uncharacterized protein</fullName>
    </submittedName>
</protein>
<gene>
    <name evidence="1" type="ORF">METZ01_LOCUS25167</name>
</gene>
<proteinExistence type="predicted"/>
<organism evidence="1">
    <name type="scientific">marine metagenome</name>
    <dbReference type="NCBI Taxonomy" id="408172"/>
    <lineage>
        <taxon>unclassified sequences</taxon>
        <taxon>metagenomes</taxon>
        <taxon>ecological metagenomes</taxon>
    </lineage>
</organism>
<dbReference type="AlphaFoldDB" id="A0A381Q3Z1"/>
<dbReference type="EMBL" id="UINC01001149">
    <property type="protein sequence ID" value="SUZ72313.1"/>
    <property type="molecule type" value="Genomic_DNA"/>
</dbReference>
<accession>A0A381Q3Z1</accession>
<name>A0A381Q3Z1_9ZZZZ</name>
<reference evidence="1" key="1">
    <citation type="submission" date="2018-05" db="EMBL/GenBank/DDBJ databases">
        <authorList>
            <person name="Lanie J.A."/>
            <person name="Ng W.-L."/>
            <person name="Kazmierczak K.M."/>
            <person name="Andrzejewski T.M."/>
            <person name="Davidsen T.M."/>
            <person name="Wayne K.J."/>
            <person name="Tettelin H."/>
            <person name="Glass J.I."/>
            <person name="Rusch D."/>
            <person name="Podicherti R."/>
            <person name="Tsui H.-C.T."/>
            <person name="Winkler M.E."/>
        </authorList>
    </citation>
    <scope>NUCLEOTIDE SEQUENCE</scope>
</reference>